<reference evidence="6 7" key="1">
    <citation type="submission" date="2021-08" db="EMBL/GenBank/DDBJ databases">
        <title>Draft genome sequence of Spirulina subsalsa with high tolerance to salinity and hype-accumulation of phycocyanin.</title>
        <authorList>
            <person name="Pei H."/>
            <person name="Jiang L."/>
        </authorList>
    </citation>
    <scope>NUCLEOTIDE SEQUENCE [LARGE SCALE GENOMIC DNA]</scope>
    <source>
        <strain evidence="6 7">FACHB-351</strain>
    </source>
</reference>
<dbReference type="CDD" id="cd06170">
    <property type="entry name" value="LuxR_C_like"/>
    <property type="match status" value="1"/>
</dbReference>
<dbReference type="SUPFAM" id="SSF52172">
    <property type="entry name" value="CheY-like"/>
    <property type="match status" value="1"/>
</dbReference>
<dbReference type="InterPro" id="IPR000792">
    <property type="entry name" value="Tscrpt_reg_LuxR_C"/>
</dbReference>
<dbReference type="SMART" id="SM00448">
    <property type="entry name" value="REC"/>
    <property type="match status" value="1"/>
</dbReference>
<organism evidence="6 7">
    <name type="scientific">Spirulina subsalsa FACHB-351</name>
    <dbReference type="NCBI Taxonomy" id="234711"/>
    <lineage>
        <taxon>Bacteria</taxon>
        <taxon>Bacillati</taxon>
        <taxon>Cyanobacteriota</taxon>
        <taxon>Cyanophyceae</taxon>
        <taxon>Spirulinales</taxon>
        <taxon>Spirulinaceae</taxon>
        <taxon>Spirulina</taxon>
    </lineage>
</organism>
<gene>
    <name evidence="6" type="ORF">K4A83_20440</name>
</gene>
<dbReference type="EMBL" id="JAIHOM010000154">
    <property type="protein sequence ID" value="MCW6038622.1"/>
    <property type="molecule type" value="Genomic_DNA"/>
</dbReference>
<dbReference type="InterPro" id="IPR016032">
    <property type="entry name" value="Sig_transdc_resp-reg_C-effctor"/>
</dbReference>
<dbReference type="PROSITE" id="PS50043">
    <property type="entry name" value="HTH_LUXR_2"/>
    <property type="match status" value="1"/>
</dbReference>
<evidence type="ECO:0000313" key="6">
    <source>
        <dbReference type="EMBL" id="MCW6038622.1"/>
    </source>
</evidence>
<feature type="domain" description="Response regulatory" evidence="5">
    <location>
        <begin position="23"/>
        <end position="146"/>
    </location>
</feature>
<feature type="modified residue" description="4-aspartylphosphate" evidence="3">
    <location>
        <position position="79"/>
    </location>
</feature>
<evidence type="ECO:0000259" key="5">
    <source>
        <dbReference type="PROSITE" id="PS50110"/>
    </source>
</evidence>
<keyword evidence="2" id="KW-0238">DNA-binding</keyword>
<keyword evidence="7" id="KW-1185">Reference proteome</keyword>
<comment type="caution">
    <text evidence="6">The sequence shown here is derived from an EMBL/GenBank/DDBJ whole genome shotgun (WGS) entry which is preliminary data.</text>
</comment>
<evidence type="ECO:0000256" key="2">
    <source>
        <dbReference type="ARBA" id="ARBA00023125"/>
    </source>
</evidence>
<sequence length="245" mass="26938">MVSTVNPPPTHADHSPTLPPTISLLLVDDNQPFRQGLRILLDFYNTGGKTQFLVVGEAGTPQQAIHVALEQNPAITILDMELSSGQEDGINTLRDLTSHHYPGKVLVLSGHREEQIIFRAMQTGAAGYVLKDRVADQLLPALLTILNQQIYLGPEVATSFFRLFHFYGGRSLPQKSSIHLSEREQEVLNLLVEGVSNDKIAQKLYITVATVKAHLTRIFEKLGVKSRTQAIVKALKLGLVSTEGS</sequence>
<protein>
    <submittedName>
        <fullName evidence="6">Response regulator transcription factor</fullName>
    </submittedName>
</protein>
<dbReference type="RefSeq" id="WP_265266542.1">
    <property type="nucleotide sequence ID" value="NZ_JAIHOM010000154.1"/>
</dbReference>
<dbReference type="InterPro" id="IPR011006">
    <property type="entry name" value="CheY-like_superfamily"/>
</dbReference>
<proteinExistence type="predicted"/>
<dbReference type="PANTHER" id="PTHR43214:SF43">
    <property type="entry name" value="TWO-COMPONENT RESPONSE REGULATOR"/>
    <property type="match status" value="1"/>
</dbReference>
<dbReference type="Pfam" id="PF00072">
    <property type="entry name" value="Response_reg"/>
    <property type="match status" value="1"/>
</dbReference>
<evidence type="ECO:0000256" key="3">
    <source>
        <dbReference type="PROSITE-ProRule" id="PRU00169"/>
    </source>
</evidence>
<dbReference type="Proteomes" id="UP001526426">
    <property type="component" value="Unassembled WGS sequence"/>
</dbReference>
<dbReference type="CDD" id="cd17535">
    <property type="entry name" value="REC_NarL-like"/>
    <property type="match status" value="1"/>
</dbReference>
<evidence type="ECO:0000259" key="4">
    <source>
        <dbReference type="PROSITE" id="PS50043"/>
    </source>
</evidence>
<evidence type="ECO:0000256" key="1">
    <source>
        <dbReference type="ARBA" id="ARBA00022553"/>
    </source>
</evidence>
<dbReference type="PANTHER" id="PTHR43214">
    <property type="entry name" value="TWO-COMPONENT RESPONSE REGULATOR"/>
    <property type="match status" value="1"/>
</dbReference>
<dbReference type="Gene3D" id="3.40.50.2300">
    <property type="match status" value="1"/>
</dbReference>
<evidence type="ECO:0000313" key="7">
    <source>
        <dbReference type="Proteomes" id="UP001526426"/>
    </source>
</evidence>
<dbReference type="SMART" id="SM00421">
    <property type="entry name" value="HTH_LUXR"/>
    <property type="match status" value="1"/>
</dbReference>
<keyword evidence="1 3" id="KW-0597">Phosphoprotein</keyword>
<dbReference type="PRINTS" id="PR00038">
    <property type="entry name" value="HTHLUXR"/>
</dbReference>
<feature type="domain" description="HTH luxR-type" evidence="4">
    <location>
        <begin position="173"/>
        <end position="238"/>
    </location>
</feature>
<dbReference type="InterPro" id="IPR001789">
    <property type="entry name" value="Sig_transdc_resp-reg_receiver"/>
</dbReference>
<dbReference type="PROSITE" id="PS50110">
    <property type="entry name" value="RESPONSE_REGULATORY"/>
    <property type="match status" value="1"/>
</dbReference>
<name>A0ABT3LBW6_9CYAN</name>
<dbReference type="Pfam" id="PF00196">
    <property type="entry name" value="GerE"/>
    <property type="match status" value="1"/>
</dbReference>
<dbReference type="PROSITE" id="PS00622">
    <property type="entry name" value="HTH_LUXR_1"/>
    <property type="match status" value="1"/>
</dbReference>
<dbReference type="InterPro" id="IPR039420">
    <property type="entry name" value="WalR-like"/>
</dbReference>
<dbReference type="SUPFAM" id="SSF46894">
    <property type="entry name" value="C-terminal effector domain of the bipartite response regulators"/>
    <property type="match status" value="1"/>
</dbReference>
<dbReference type="InterPro" id="IPR058245">
    <property type="entry name" value="NreC/VraR/RcsB-like_REC"/>
</dbReference>
<accession>A0ABT3LBW6</accession>